<proteinExistence type="predicted"/>
<gene>
    <name evidence="1" type="ORF">GA0074694_1016</name>
</gene>
<evidence type="ECO:0000313" key="2">
    <source>
        <dbReference type="Proteomes" id="UP000198906"/>
    </source>
</evidence>
<keyword evidence="2" id="KW-1185">Reference proteome</keyword>
<dbReference type="Proteomes" id="UP000198906">
    <property type="component" value="Unassembled WGS sequence"/>
</dbReference>
<accession>A0A1C6RD42</accession>
<sequence length="91" mass="10625">MCRRKPCGERFLWYSFGMGDQEPPKRRGRPATGVTPKRNIRLGATWDRAEELGRQLAELRGEKFSMTAYVEEALRRENARIERELRRSGNA</sequence>
<evidence type="ECO:0000313" key="1">
    <source>
        <dbReference type="EMBL" id="SCL15015.1"/>
    </source>
</evidence>
<reference evidence="2" key="1">
    <citation type="submission" date="2016-06" db="EMBL/GenBank/DDBJ databases">
        <authorList>
            <person name="Varghese N."/>
        </authorList>
    </citation>
    <scope>NUCLEOTIDE SEQUENCE [LARGE SCALE GENOMIC DNA]</scope>
    <source>
        <strain evidence="2">DSM 46123</strain>
    </source>
</reference>
<dbReference type="EMBL" id="FMHU01000001">
    <property type="protein sequence ID" value="SCL15015.1"/>
    <property type="molecule type" value="Genomic_DNA"/>
</dbReference>
<dbReference type="AlphaFoldDB" id="A0A1C6RD42"/>
<dbReference type="STRING" id="47866.GA0074694_1016"/>
<organism evidence="1 2">
    <name type="scientific">Micromonospora inyonensis</name>
    <dbReference type="NCBI Taxonomy" id="47866"/>
    <lineage>
        <taxon>Bacteria</taxon>
        <taxon>Bacillati</taxon>
        <taxon>Actinomycetota</taxon>
        <taxon>Actinomycetes</taxon>
        <taxon>Micromonosporales</taxon>
        <taxon>Micromonosporaceae</taxon>
        <taxon>Micromonospora</taxon>
    </lineage>
</organism>
<name>A0A1C6RD42_9ACTN</name>
<protein>
    <submittedName>
        <fullName evidence="1">Uncharacterized protein</fullName>
    </submittedName>
</protein>